<dbReference type="AlphaFoldDB" id="A0A9D1SQZ8"/>
<reference evidence="1" key="2">
    <citation type="journal article" date="2021" name="PeerJ">
        <title>Extensive microbial diversity within the chicken gut microbiome revealed by metagenomics and culture.</title>
        <authorList>
            <person name="Gilroy R."/>
            <person name="Ravi A."/>
            <person name="Getino M."/>
            <person name="Pursley I."/>
            <person name="Horton D.L."/>
            <person name="Alikhan N.F."/>
            <person name="Baker D."/>
            <person name="Gharbi K."/>
            <person name="Hall N."/>
            <person name="Watson M."/>
            <person name="Adriaenssens E.M."/>
            <person name="Foster-Nyarko E."/>
            <person name="Jarju S."/>
            <person name="Secka A."/>
            <person name="Antonio M."/>
            <person name="Oren A."/>
            <person name="Chaudhuri R.R."/>
            <person name="La Ragione R."/>
            <person name="Hildebrand F."/>
            <person name="Pallen M.J."/>
        </authorList>
    </citation>
    <scope>NUCLEOTIDE SEQUENCE</scope>
    <source>
        <strain evidence="1">CHK154-7741</strain>
    </source>
</reference>
<proteinExistence type="predicted"/>
<organism evidence="1 2">
    <name type="scientific">Candidatus Limenecus avicola</name>
    <dbReference type="NCBI Taxonomy" id="2840847"/>
    <lineage>
        <taxon>Bacteria</taxon>
        <taxon>Bacillati</taxon>
        <taxon>Bacillota</taxon>
        <taxon>Clostridia</taxon>
        <taxon>Eubacteriales</taxon>
        <taxon>Clostridiaceae</taxon>
        <taxon>Clostridiaceae incertae sedis</taxon>
        <taxon>Candidatus Limenecus</taxon>
    </lineage>
</organism>
<sequence length="316" mass="35989">MKINSYSPQYNQNKQYQTFKAFNANTAKRAATKVYDRSTSWMAYGIGKLASYKPVQKVVDFFKDKNYQGHLAAITGCVLSGFYMLDTAKSKDIEKDQKLPLIINQGVVCGISTVGAYTLNNYLNKKLNNAAELFHISKIEDKNMQEEFLKCKADYSYIEKLQQRAKTEEKLKPVFSDLEKKFEFTNDVKVFVKDEMKKNKNDLAAKEFLKELKSIKKTADKEKADVVKELFFKKMKNSVSLKAAYNRASMNNAISKLSGMKNAGKLPNMINGFKTARSLMVFALIYRFASPVFATPIANKASEYLENKKHKTKMSA</sequence>
<comment type="caution">
    <text evidence="1">The sequence shown here is derived from an EMBL/GenBank/DDBJ whole genome shotgun (WGS) entry which is preliminary data.</text>
</comment>
<dbReference type="Proteomes" id="UP000886748">
    <property type="component" value="Unassembled WGS sequence"/>
</dbReference>
<name>A0A9D1SQZ8_9CLOT</name>
<gene>
    <name evidence="1" type="ORF">IAD26_00260</name>
</gene>
<evidence type="ECO:0000313" key="1">
    <source>
        <dbReference type="EMBL" id="HIU91542.1"/>
    </source>
</evidence>
<dbReference type="EMBL" id="DVOD01000003">
    <property type="protein sequence ID" value="HIU91542.1"/>
    <property type="molecule type" value="Genomic_DNA"/>
</dbReference>
<reference evidence="1" key="1">
    <citation type="submission" date="2020-10" db="EMBL/GenBank/DDBJ databases">
        <authorList>
            <person name="Gilroy R."/>
        </authorList>
    </citation>
    <scope>NUCLEOTIDE SEQUENCE</scope>
    <source>
        <strain evidence="1">CHK154-7741</strain>
    </source>
</reference>
<protein>
    <submittedName>
        <fullName evidence="1">Uncharacterized protein</fullName>
    </submittedName>
</protein>
<accession>A0A9D1SQZ8</accession>
<evidence type="ECO:0000313" key="2">
    <source>
        <dbReference type="Proteomes" id="UP000886748"/>
    </source>
</evidence>